<dbReference type="RefSeq" id="XP_022484574.1">
    <property type="nucleotide sequence ID" value="XM_022635612.1"/>
</dbReference>
<keyword evidence="3" id="KW-1185">Reference proteome</keyword>
<comment type="caution">
    <text evidence="2">The sequence shown here is derived from an EMBL/GenBank/DDBJ whole genome shotgun (WGS) entry which is preliminary data.</text>
</comment>
<evidence type="ECO:0000313" key="3">
    <source>
        <dbReference type="Proteomes" id="UP000177622"/>
    </source>
</evidence>
<feature type="coiled-coil region" evidence="1">
    <location>
        <begin position="4"/>
        <end position="38"/>
    </location>
</feature>
<gene>
    <name evidence="2" type="ORF">PENARI_c023G11048</name>
</gene>
<organism evidence="2 3">
    <name type="scientific">Penicillium arizonense</name>
    <dbReference type="NCBI Taxonomy" id="1835702"/>
    <lineage>
        <taxon>Eukaryota</taxon>
        <taxon>Fungi</taxon>
        <taxon>Dikarya</taxon>
        <taxon>Ascomycota</taxon>
        <taxon>Pezizomycotina</taxon>
        <taxon>Eurotiomycetes</taxon>
        <taxon>Eurotiomycetidae</taxon>
        <taxon>Eurotiales</taxon>
        <taxon>Aspergillaceae</taxon>
        <taxon>Penicillium</taxon>
    </lineage>
</organism>
<dbReference type="EMBL" id="LXJU01000023">
    <property type="protein sequence ID" value="OGE49120.1"/>
    <property type="molecule type" value="Genomic_DNA"/>
</dbReference>
<dbReference type="OrthoDB" id="255837at2759"/>
<dbReference type="AlphaFoldDB" id="A0A1F5L815"/>
<name>A0A1F5L815_PENAI</name>
<dbReference type="GeneID" id="34580346"/>
<accession>A0A1F5L815</accession>
<evidence type="ECO:0000313" key="2">
    <source>
        <dbReference type="EMBL" id="OGE49120.1"/>
    </source>
</evidence>
<proteinExistence type="predicted"/>
<protein>
    <submittedName>
        <fullName evidence="2">Uncharacterized protein</fullName>
    </submittedName>
</protein>
<keyword evidence="1" id="KW-0175">Coiled coil</keyword>
<reference evidence="2 3" key="1">
    <citation type="journal article" date="2016" name="Sci. Rep.">
        <title>Penicillium arizonense, a new, genome sequenced fungal species, reveals a high chemical diversity in secreted metabolites.</title>
        <authorList>
            <person name="Grijseels S."/>
            <person name="Nielsen J.C."/>
            <person name="Randelovic M."/>
            <person name="Nielsen J."/>
            <person name="Nielsen K.F."/>
            <person name="Workman M."/>
            <person name="Frisvad J.C."/>
        </authorList>
    </citation>
    <scope>NUCLEOTIDE SEQUENCE [LARGE SCALE GENOMIC DNA]</scope>
    <source>
        <strain evidence="2 3">CBS 141311</strain>
    </source>
</reference>
<sequence length="62" mass="6914">MDASEAKEKKLTSLRESIANLETQQAQLESELASTTSQLKYVLFPSSGYESSYEISAMSYEI</sequence>
<dbReference type="Proteomes" id="UP000177622">
    <property type="component" value="Unassembled WGS sequence"/>
</dbReference>
<evidence type="ECO:0000256" key="1">
    <source>
        <dbReference type="SAM" id="Coils"/>
    </source>
</evidence>